<dbReference type="EMBL" id="JANPWB010000016">
    <property type="protein sequence ID" value="KAJ1083803.1"/>
    <property type="molecule type" value="Genomic_DNA"/>
</dbReference>
<reference evidence="1" key="1">
    <citation type="journal article" date="2022" name="bioRxiv">
        <title>Sequencing and chromosome-scale assembly of the giantPleurodeles waltlgenome.</title>
        <authorList>
            <person name="Brown T."/>
            <person name="Elewa A."/>
            <person name="Iarovenko S."/>
            <person name="Subramanian E."/>
            <person name="Araus A.J."/>
            <person name="Petzold A."/>
            <person name="Susuki M."/>
            <person name="Suzuki K.-i.T."/>
            <person name="Hayashi T."/>
            <person name="Toyoda A."/>
            <person name="Oliveira C."/>
            <person name="Osipova E."/>
            <person name="Leigh N.D."/>
            <person name="Simon A."/>
            <person name="Yun M.H."/>
        </authorList>
    </citation>
    <scope>NUCLEOTIDE SEQUENCE</scope>
    <source>
        <strain evidence="1">20211129_DDA</strain>
        <tissue evidence="1">Liver</tissue>
    </source>
</reference>
<dbReference type="AlphaFoldDB" id="A0AAV7L5C3"/>
<keyword evidence="2" id="KW-1185">Reference proteome</keyword>
<sequence length="86" mass="9780">GVTRMPSASVTRATFKPPSIPRLLHTSSVADCARHIMLTVYVKLMRRAPAVTGRHLGCGVQCRQWDGDWGDYRALPLWSFWHKWST</sequence>
<feature type="non-terminal residue" evidence="1">
    <location>
        <position position="1"/>
    </location>
</feature>
<comment type="caution">
    <text evidence="1">The sequence shown here is derived from an EMBL/GenBank/DDBJ whole genome shotgun (WGS) entry which is preliminary data.</text>
</comment>
<proteinExistence type="predicted"/>
<gene>
    <name evidence="1" type="ORF">NDU88_003958</name>
</gene>
<evidence type="ECO:0000313" key="1">
    <source>
        <dbReference type="EMBL" id="KAJ1083803.1"/>
    </source>
</evidence>
<accession>A0AAV7L5C3</accession>
<protein>
    <submittedName>
        <fullName evidence="1">Uncharacterized protein</fullName>
    </submittedName>
</protein>
<dbReference type="Proteomes" id="UP001066276">
    <property type="component" value="Chromosome 12"/>
</dbReference>
<organism evidence="1 2">
    <name type="scientific">Pleurodeles waltl</name>
    <name type="common">Iberian ribbed newt</name>
    <dbReference type="NCBI Taxonomy" id="8319"/>
    <lineage>
        <taxon>Eukaryota</taxon>
        <taxon>Metazoa</taxon>
        <taxon>Chordata</taxon>
        <taxon>Craniata</taxon>
        <taxon>Vertebrata</taxon>
        <taxon>Euteleostomi</taxon>
        <taxon>Amphibia</taxon>
        <taxon>Batrachia</taxon>
        <taxon>Caudata</taxon>
        <taxon>Salamandroidea</taxon>
        <taxon>Salamandridae</taxon>
        <taxon>Pleurodelinae</taxon>
        <taxon>Pleurodeles</taxon>
    </lineage>
</organism>
<evidence type="ECO:0000313" key="2">
    <source>
        <dbReference type="Proteomes" id="UP001066276"/>
    </source>
</evidence>
<feature type="non-terminal residue" evidence="1">
    <location>
        <position position="86"/>
    </location>
</feature>
<name>A0AAV7L5C3_PLEWA</name>